<reference evidence="3 4" key="1">
    <citation type="submission" date="2018-01" db="EMBL/GenBank/DDBJ databases">
        <title>Whole genome sequencing of Histamine producing bacteria.</title>
        <authorList>
            <person name="Butler K."/>
        </authorList>
    </citation>
    <scope>NUCLEOTIDE SEQUENCE [LARGE SCALE GENOMIC DNA]</scope>
    <source>
        <strain evidence="3 4">JCM 12947</strain>
    </source>
</reference>
<dbReference type="OrthoDB" id="5432325at2"/>
<evidence type="ECO:0000256" key="1">
    <source>
        <dbReference type="SAM" id="MobiDB-lite"/>
    </source>
</evidence>
<proteinExistence type="predicted"/>
<protein>
    <recommendedName>
        <fullName evidence="2">Type II secretion system protein GspB C-terminal domain-containing protein</fullName>
    </recommendedName>
</protein>
<accession>A0A2T3JG00</accession>
<feature type="region of interest" description="Disordered" evidence="1">
    <location>
        <begin position="8"/>
        <end position="35"/>
    </location>
</feature>
<comment type="caution">
    <text evidence="3">The sequence shown here is derived from an EMBL/GenBank/DDBJ whole genome shotgun (WGS) entry which is preliminary data.</text>
</comment>
<dbReference type="EMBL" id="PYMJ01000012">
    <property type="protein sequence ID" value="PSU47867.1"/>
    <property type="molecule type" value="Genomic_DNA"/>
</dbReference>
<feature type="region of interest" description="Disordered" evidence="1">
    <location>
        <begin position="214"/>
        <end position="234"/>
    </location>
</feature>
<dbReference type="AlphaFoldDB" id="A0A2T3JG00"/>
<evidence type="ECO:0000313" key="3">
    <source>
        <dbReference type="EMBL" id="PSU47867.1"/>
    </source>
</evidence>
<keyword evidence="4" id="KW-1185">Reference proteome</keyword>
<feature type="compositionally biased region" description="Basic and acidic residues" evidence="1">
    <location>
        <begin position="165"/>
        <end position="181"/>
    </location>
</feature>
<dbReference type="Proteomes" id="UP000240987">
    <property type="component" value="Unassembled WGS sequence"/>
</dbReference>
<feature type="domain" description="Type II secretion system protein GspB C-terminal" evidence="2">
    <location>
        <begin position="252"/>
        <end position="311"/>
    </location>
</feature>
<sequence length="315" mass="34701">MSNLLNAIEQSEQGHSAQQSQPVTHQVPHGNATVHPLKQDKLTPKVSGWLLPLVIAILPAVLIVGYKIQVSSETVLTPQSLEPLTQPQEVRVIAPERVIQSVTTVKSVKAKPARVSSADGQFVFLAYPELVTEPLPLGDRQYFAQPAYAEIQTDTRPASVPIPRKGAERYTNESASRDRSASSETDLLQLDNLDLSGLSPQLARQLKSAIAATDETPYYDSEPTERRAVPQTNPEPAIVPLGQLPVAVQERLPSLNFEQHIYSSTPESRWVKVNGREVFEGDEVTDGVKIYRIDPRQVVLAFDGYLVSMPALSEW</sequence>
<feature type="compositionally biased region" description="Polar residues" evidence="1">
    <location>
        <begin position="8"/>
        <end position="24"/>
    </location>
</feature>
<evidence type="ECO:0000313" key="4">
    <source>
        <dbReference type="Proteomes" id="UP000240987"/>
    </source>
</evidence>
<organism evidence="3 4">
    <name type="scientific">Photobacterium frigidiphilum</name>
    <dbReference type="NCBI Taxonomy" id="264736"/>
    <lineage>
        <taxon>Bacteria</taxon>
        <taxon>Pseudomonadati</taxon>
        <taxon>Pseudomonadota</taxon>
        <taxon>Gammaproteobacteria</taxon>
        <taxon>Vibrionales</taxon>
        <taxon>Vibrionaceae</taxon>
        <taxon>Photobacterium</taxon>
    </lineage>
</organism>
<dbReference type="RefSeq" id="WP_107243207.1">
    <property type="nucleotide sequence ID" value="NZ_PYMJ01000012.1"/>
</dbReference>
<evidence type="ECO:0000259" key="2">
    <source>
        <dbReference type="Pfam" id="PF16537"/>
    </source>
</evidence>
<name>A0A2T3JG00_9GAMM</name>
<dbReference type="InterPro" id="IPR032389">
    <property type="entry name" value="GspB_C"/>
</dbReference>
<feature type="region of interest" description="Disordered" evidence="1">
    <location>
        <begin position="154"/>
        <end position="185"/>
    </location>
</feature>
<gene>
    <name evidence="3" type="ORF">C9J12_13540</name>
</gene>
<dbReference type="GO" id="GO:0015627">
    <property type="term" value="C:type II protein secretion system complex"/>
    <property type="evidence" value="ECO:0007669"/>
    <property type="project" value="InterPro"/>
</dbReference>
<dbReference type="Pfam" id="PF16537">
    <property type="entry name" value="T2SSB"/>
    <property type="match status" value="1"/>
</dbReference>